<dbReference type="InterPro" id="IPR001645">
    <property type="entry name" value="Folylpolyglutamate_synth"/>
</dbReference>
<keyword evidence="3 12" id="KW-0436">Ligase</keyword>
<dbReference type="PANTHER" id="PTHR11136">
    <property type="entry name" value="FOLYLPOLYGLUTAMATE SYNTHASE-RELATED"/>
    <property type="match status" value="1"/>
</dbReference>
<dbReference type="GO" id="GO:0016874">
    <property type="term" value="F:ligase activity"/>
    <property type="evidence" value="ECO:0007669"/>
    <property type="project" value="UniProtKB-KW"/>
</dbReference>
<dbReference type="PROSITE" id="PS01012">
    <property type="entry name" value="FOLYLPOLYGLU_SYNT_2"/>
    <property type="match status" value="1"/>
</dbReference>
<dbReference type="NCBIfam" id="TIGR01499">
    <property type="entry name" value="folC"/>
    <property type="match status" value="1"/>
</dbReference>
<evidence type="ECO:0000259" key="11">
    <source>
        <dbReference type="Pfam" id="PF08245"/>
    </source>
</evidence>
<evidence type="ECO:0000256" key="9">
    <source>
        <dbReference type="ARBA" id="ARBA00047493"/>
    </source>
</evidence>
<evidence type="ECO:0000256" key="4">
    <source>
        <dbReference type="ARBA" id="ARBA00022723"/>
    </source>
</evidence>
<keyword evidence="13" id="KW-1185">Reference proteome</keyword>
<dbReference type="InterPro" id="IPR018109">
    <property type="entry name" value="Folylpolyglutamate_synth_CS"/>
</dbReference>
<evidence type="ECO:0000256" key="1">
    <source>
        <dbReference type="ARBA" id="ARBA00008276"/>
    </source>
</evidence>
<dbReference type="RefSeq" id="WP_324717481.1">
    <property type="nucleotide sequence ID" value="NZ_CP141615.1"/>
</dbReference>
<reference evidence="12 13" key="1">
    <citation type="journal article" date="2024" name="Front. Microbiol.">
        <title>Novel thermophilic genera Geochorda gen. nov. and Carboxydochorda gen. nov. from the deep terrestrial subsurface reveal the ecophysiological diversity in the class Limnochordia.</title>
        <authorList>
            <person name="Karnachuk O.V."/>
            <person name="Lukina A.P."/>
            <person name="Avakyan M.R."/>
            <person name="Kadnikov V.V."/>
            <person name="Begmatov S."/>
            <person name="Beletsky A.V."/>
            <person name="Vlasova K.G."/>
            <person name="Novikov A.A."/>
            <person name="Shcherbakova V.A."/>
            <person name="Mardanov A.V."/>
            <person name="Ravin N.V."/>
        </authorList>
    </citation>
    <scope>NUCLEOTIDE SEQUENCE [LARGE SCALE GENOMIC DNA]</scope>
    <source>
        <strain evidence="12 13">L945</strain>
    </source>
</reference>
<gene>
    <name evidence="12" type="ORF">U7230_04170</name>
</gene>
<dbReference type="EC" id="6.3.2.17" evidence="2"/>
<dbReference type="InterPro" id="IPR036565">
    <property type="entry name" value="Mur-like_cat_sf"/>
</dbReference>
<proteinExistence type="inferred from homology"/>
<keyword evidence="6" id="KW-0067">ATP-binding</keyword>
<evidence type="ECO:0000256" key="6">
    <source>
        <dbReference type="ARBA" id="ARBA00022840"/>
    </source>
</evidence>
<evidence type="ECO:0000256" key="2">
    <source>
        <dbReference type="ARBA" id="ARBA00013025"/>
    </source>
</evidence>
<dbReference type="Proteomes" id="UP001332192">
    <property type="component" value="Chromosome"/>
</dbReference>
<feature type="domain" description="Mur ligase central" evidence="11">
    <location>
        <begin position="50"/>
        <end position="293"/>
    </location>
</feature>
<dbReference type="PIRSF" id="PIRSF001563">
    <property type="entry name" value="Folylpolyglu_synth"/>
    <property type="match status" value="1"/>
</dbReference>
<keyword evidence="7" id="KW-0460">Magnesium</keyword>
<keyword evidence="4" id="KW-0479">Metal-binding</keyword>
<dbReference type="InterPro" id="IPR036615">
    <property type="entry name" value="Mur_ligase_C_dom_sf"/>
</dbReference>
<dbReference type="Pfam" id="PF08245">
    <property type="entry name" value="Mur_ligase_M"/>
    <property type="match status" value="1"/>
</dbReference>
<accession>A0ABZ1C052</accession>
<dbReference type="Gene3D" id="3.90.190.20">
    <property type="entry name" value="Mur ligase, C-terminal domain"/>
    <property type="match status" value="1"/>
</dbReference>
<dbReference type="Pfam" id="PF02875">
    <property type="entry name" value="Mur_ligase_C"/>
    <property type="match status" value="1"/>
</dbReference>
<evidence type="ECO:0000256" key="3">
    <source>
        <dbReference type="ARBA" id="ARBA00022598"/>
    </source>
</evidence>
<comment type="catalytic activity">
    <reaction evidence="9">
        <text>(6S)-5,6,7,8-tetrahydrofolyl-(gamma-L-Glu)(n) + L-glutamate + ATP = (6S)-5,6,7,8-tetrahydrofolyl-(gamma-L-Glu)(n+1) + ADP + phosphate + H(+)</text>
        <dbReference type="Rhea" id="RHEA:10580"/>
        <dbReference type="Rhea" id="RHEA-COMP:14738"/>
        <dbReference type="Rhea" id="RHEA-COMP:14740"/>
        <dbReference type="ChEBI" id="CHEBI:15378"/>
        <dbReference type="ChEBI" id="CHEBI:29985"/>
        <dbReference type="ChEBI" id="CHEBI:30616"/>
        <dbReference type="ChEBI" id="CHEBI:43474"/>
        <dbReference type="ChEBI" id="CHEBI:141005"/>
        <dbReference type="ChEBI" id="CHEBI:456216"/>
        <dbReference type="EC" id="6.3.2.17"/>
    </reaction>
</comment>
<dbReference type="EMBL" id="CP141615">
    <property type="protein sequence ID" value="WRP18210.1"/>
    <property type="molecule type" value="Genomic_DNA"/>
</dbReference>
<comment type="similarity">
    <text evidence="1">Belongs to the folylpolyglutamate synthase family.</text>
</comment>
<dbReference type="InterPro" id="IPR004101">
    <property type="entry name" value="Mur_ligase_C"/>
</dbReference>
<keyword evidence="5" id="KW-0547">Nucleotide-binding</keyword>
<dbReference type="SUPFAM" id="SSF53623">
    <property type="entry name" value="MurD-like peptide ligases, catalytic domain"/>
    <property type="match status" value="1"/>
</dbReference>
<evidence type="ECO:0000256" key="5">
    <source>
        <dbReference type="ARBA" id="ARBA00022741"/>
    </source>
</evidence>
<evidence type="ECO:0000256" key="8">
    <source>
        <dbReference type="ARBA" id="ARBA00030592"/>
    </source>
</evidence>
<protein>
    <recommendedName>
        <fullName evidence="2">tetrahydrofolate synthase</fullName>
        <ecNumber evidence="2">6.3.2.17</ecNumber>
    </recommendedName>
    <alternativeName>
        <fullName evidence="8">Tetrahydrofolylpolyglutamate synthase</fullName>
    </alternativeName>
</protein>
<evidence type="ECO:0000256" key="7">
    <source>
        <dbReference type="ARBA" id="ARBA00022842"/>
    </source>
</evidence>
<name>A0ABZ1C052_9FIRM</name>
<sequence>MSTDGAPETASALDYLGRLARFGVRLGLERMRGVLEALGQPHRAYRWVHVAGTNGKGSTAAMIASMARAAGIRTALYTSPHLVRFHERIVVDGAPITDEELVRAYRRVREAVDRAGEGGELPTHFEFVTAMALWHFAQAGVELAVVEVGLGGRLDATNVVEDPEVTAITPLSLDHTAVLGSRLEQIAAEKAGILKPGADAVLAPQARAAREVVAAAARKVDAPLFEVEEQTPGPDGRAPANDGRSYVFASRHVGPDGGRLEVWAPGGAHYESLAVPLLGPHQLVNAATAVAVADRLASRGWPITAEAVARGLQEVRWPGRLQVIGKRPVVVVDGAHNPQAAAALARALEQVFGRPASWLVIGMLAEKDVKGVLRRLVRPTTRVVATRARSSRTAPIDPHELAALASQMGARTAVPVTPAREALRYAVGRAEPEDLVVVAGSLYLAGEILEEGLAVSDPSASPSSTKSAAK</sequence>
<evidence type="ECO:0000313" key="13">
    <source>
        <dbReference type="Proteomes" id="UP001332192"/>
    </source>
</evidence>
<feature type="domain" description="Mur ligase C-terminal" evidence="10">
    <location>
        <begin position="319"/>
        <end position="441"/>
    </location>
</feature>
<evidence type="ECO:0000313" key="12">
    <source>
        <dbReference type="EMBL" id="WRP18210.1"/>
    </source>
</evidence>
<evidence type="ECO:0000259" key="10">
    <source>
        <dbReference type="Pfam" id="PF02875"/>
    </source>
</evidence>
<dbReference type="SUPFAM" id="SSF53244">
    <property type="entry name" value="MurD-like peptide ligases, peptide-binding domain"/>
    <property type="match status" value="1"/>
</dbReference>
<dbReference type="PANTHER" id="PTHR11136:SF0">
    <property type="entry name" value="DIHYDROFOLATE SYNTHETASE-RELATED"/>
    <property type="match status" value="1"/>
</dbReference>
<organism evidence="12 13">
    <name type="scientific">Carboxydichorda subterranea</name>
    <dbReference type="NCBI Taxonomy" id="3109565"/>
    <lineage>
        <taxon>Bacteria</taxon>
        <taxon>Bacillati</taxon>
        <taxon>Bacillota</taxon>
        <taxon>Limnochordia</taxon>
        <taxon>Limnochordales</taxon>
        <taxon>Geochordaceae</taxon>
        <taxon>Carboxydichorda</taxon>
    </lineage>
</organism>
<dbReference type="Gene3D" id="3.40.1190.10">
    <property type="entry name" value="Mur-like, catalytic domain"/>
    <property type="match status" value="1"/>
</dbReference>
<dbReference type="InterPro" id="IPR013221">
    <property type="entry name" value="Mur_ligase_cen"/>
</dbReference>